<evidence type="ECO:0000313" key="3">
    <source>
        <dbReference type="Proteomes" id="UP000076798"/>
    </source>
</evidence>
<proteinExistence type="predicted"/>
<feature type="compositionally biased region" description="Low complexity" evidence="1">
    <location>
        <begin position="338"/>
        <end position="347"/>
    </location>
</feature>
<name>A0A166HZJ2_9AGAM</name>
<dbReference type="Proteomes" id="UP000076798">
    <property type="component" value="Unassembled WGS sequence"/>
</dbReference>
<dbReference type="GO" id="GO:0003714">
    <property type="term" value="F:transcription corepressor activity"/>
    <property type="evidence" value="ECO:0007669"/>
    <property type="project" value="InterPro"/>
</dbReference>
<evidence type="ECO:0000256" key="1">
    <source>
        <dbReference type="SAM" id="MobiDB-lite"/>
    </source>
</evidence>
<feature type="compositionally biased region" description="Basic and acidic residues" evidence="1">
    <location>
        <begin position="52"/>
        <end position="64"/>
    </location>
</feature>
<dbReference type="GO" id="GO:0030968">
    <property type="term" value="P:endoplasmic reticulum unfolded protein response"/>
    <property type="evidence" value="ECO:0007669"/>
    <property type="project" value="TreeGrafter"/>
</dbReference>
<gene>
    <name evidence="2" type="ORF">SISSUDRAFT_1040697</name>
</gene>
<dbReference type="InterPro" id="IPR013927">
    <property type="entry name" value="TF_Opi1_Ccg-8"/>
</dbReference>
<dbReference type="EMBL" id="KV428009">
    <property type="protein sequence ID" value="KZT43235.1"/>
    <property type="molecule type" value="Genomic_DNA"/>
</dbReference>
<organism evidence="2 3">
    <name type="scientific">Sistotremastrum suecicum HHB10207 ss-3</name>
    <dbReference type="NCBI Taxonomy" id="1314776"/>
    <lineage>
        <taxon>Eukaryota</taxon>
        <taxon>Fungi</taxon>
        <taxon>Dikarya</taxon>
        <taxon>Basidiomycota</taxon>
        <taxon>Agaricomycotina</taxon>
        <taxon>Agaricomycetes</taxon>
        <taxon>Sistotremastrales</taxon>
        <taxon>Sistotremastraceae</taxon>
        <taxon>Sistotremastrum</taxon>
    </lineage>
</organism>
<dbReference type="AlphaFoldDB" id="A0A166HZJ2"/>
<dbReference type="GO" id="GO:0006357">
    <property type="term" value="P:regulation of transcription by RNA polymerase II"/>
    <property type="evidence" value="ECO:0007669"/>
    <property type="project" value="TreeGrafter"/>
</dbReference>
<protein>
    <submittedName>
        <fullName evidence="2">Opi1-domain-containing protein</fullName>
    </submittedName>
</protein>
<accession>A0A166HZJ2</accession>
<dbReference type="PANTHER" id="PTHR38406:SF1">
    <property type="entry name" value="TRANSCRIPTIONAL REPRESSOR OPI1"/>
    <property type="match status" value="1"/>
</dbReference>
<dbReference type="GO" id="GO:0005783">
    <property type="term" value="C:endoplasmic reticulum"/>
    <property type="evidence" value="ECO:0007669"/>
    <property type="project" value="TreeGrafter"/>
</dbReference>
<dbReference type="GO" id="GO:0005634">
    <property type="term" value="C:nucleus"/>
    <property type="evidence" value="ECO:0007669"/>
    <property type="project" value="TreeGrafter"/>
</dbReference>
<dbReference type="OrthoDB" id="2441642at2759"/>
<feature type="compositionally biased region" description="Basic and acidic residues" evidence="1">
    <location>
        <begin position="366"/>
        <end position="393"/>
    </location>
</feature>
<feature type="region of interest" description="Disordered" evidence="1">
    <location>
        <begin position="38"/>
        <end position="77"/>
    </location>
</feature>
<feature type="region of interest" description="Disordered" evidence="1">
    <location>
        <begin position="206"/>
        <end position="249"/>
    </location>
</feature>
<dbReference type="Pfam" id="PF08618">
    <property type="entry name" value="Opi1"/>
    <property type="match status" value="1"/>
</dbReference>
<feature type="region of interest" description="Disordered" evidence="1">
    <location>
        <begin position="338"/>
        <end position="393"/>
    </location>
</feature>
<keyword evidence="3" id="KW-1185">Reference proteome</keyword>
<dbReference type="PANTHER" id="PTHR38406">
    <property type="entry name" value="TRANSCRIPTIONAL REPRESSOR OPI1"/>
    <property type="match status" value="1"/>
</dbReference>
<dbReference type="GO" id="GO:0008654">
    <property type="term" value="P:phospholipid biosynthetic process"/>
    <property type="evidence" value="ECO:0007669"/>
    <property type="project" value="TreeGrafter"/>
</dbReference>
<dbReference type="STRING" id="1314776.A0A166HZJ2"/>
<sequence length="393" mass="43229">MVESSVISMTRPVMHHLPVDQLDEFACRQLDRFGRGKGTEDSTLRLRANRGSLRERDGETRREDDADGPGSSSDALHAGVSRSTWQTMLFEAGGIGAAVSEESMRRLKYCLHWLQFATARIDQQIIILRDFIANMHPPNSDTPSTNETISSSHLQTLQEVKKEVVQTIRQVIDVVSKYAGGALPEPARVTVRNFILHLPQRWASAAQEMVEPSPRPIRGRRPRGSRQNSRHYIESAASSSSTRPTQDDACTTASAADQAAKKILTLATESLDMLRNVTAVFKESLDRADAWVERLRVIGIQRQQSDAIDVGVPSQALDDDAHSSIHKRLGSSSTVSSYYATPSASLSSPPPDTPSVASPDLYPRSLADEDHSDSADSEDEARPRKALKLDLHG</sequence>
<reference evidence="2 3" key="1">
    <citation type="journal article" date="2016" name="Mol. Biol. Evol.">
        <title>Comparative Genomics of Early-Diverging Mushroom-Forming Fungi Provides Insights into the Origins of Lignocellulose Decay Capabilities.</title>
        <authorList>
            <person name="Nagy L.G."/>
            <person name="Riley R."/>
            <person name="Tritt A."/>
            <person name="Adam C."/>
            <person name="Daum C."/>
            <person name="Floudas D."/>
            <person name="Sun H."/>
            <person name="Yadav J.S."/>
            <person name="Pangilinan J."/>
            <person name="Larsson K.H."/>
            <person name="Matsuura K."/>
            <person name="Barry K."/>
            <person name="Labutti K."/>
            <person name="Kuo R."/>
            <person name="Ohm R.A."/>
            <person name="Bhattacharya S.S."/>
            <person name="Shirouzu T."/>
            <person name="Yoshinaga Y."/>
            <person name="Martin F.M."/>
            <person name="Grigoriev I.V."/>
            <person name="Hibbett D.S."/>
        </authorList>
    </citation>
    <scope>NUCLEOTIDE SEQUENCE [LARGE SCALE GENOMIC DNA]</scope>
    <source>
        <strain evidence="2 3">HHB10207 ss-3</strain>
    </source>
</reference>
<evidence type="ECO:0000313" key="2">
    <source>
        <dbReference type="EMBL" id="KZT43235.1"/>
    </source>
</evidence>